<reference evidence="1" key="1">
    <citation type="submission" date="2017-07" db="EMBL/GenBank/DDBJ databases">
        <authorList>
            <person name="Mikheyev A."/>
            <person name="Grau M."/>
        </authorList>
    </citation>
    <scope>NUCLEOTIDE SEQUENCE</scope>
    <source>
        <tissue evidence="1">Venom_gland</tissue>
    </source>
</reference>
<dbReference type="EMBL" id="IACI01063067">
    <property type="protein sequence ID" value="LAA26906.1"/>
    <property type="molecule type" value="Transcribed_RNA"/>
</dbReference>
<protein>
    <submittedName>
        <fullName evidence="1">Uncharacterized protein</fullName>
    </submittedName>
</protein>
<organism evidence="1">
    <name type="scientific">Micrurus carvalhoi</name>
    <dbReference type="NCBI Taxonomy" id="3147026"/>
    <lineage>
        <taxon>Eukaryota</taxon>
        <taxon>Metazoa</taxon>
        <taxon>Chordata</taxon>
        <taxon>Craniata</taxon>
        <taxon>Vertebrata</taxon>
        <taxon>Euteleostomi</taxon>
        <taxon>Lepidosauria</taxon>
        <taxon>Squamata</taxon>
        <taxon>Bifurcata</taxon>
        <taxon>Unidentata</taxon>
        <taxon>Episquamata</taxon>
        <taxon>Toxicofera</taxon>
        <taxon>Serpentes</taxon>
        <taxon>Colubroidea</taxon>
        <taxon>Elapidae</taxon>
        <taxon>Elapinae</taxon>
        <taxon>Micrurus</taxon>
    </lineage>
</organism>
<name>A0A2H6N8G7_9SAUR</name>
<proteinExistence type="predicted"/>
<accession>A0A2H6N8G7</accession>
<evidence type="ECO:0000313" key="1">
    <source>
        <dbReference type="EMBL" id="LAA26906.1"/>
    </source>
</evidence>
<dbReference type="AlphaFoldDB" id="A0A2H6N8G7"/>
<reference evidence="1" key="2">
    <citation type="submission" date="2017-12" db="EMBL/GenBank/DDBJ databases">
        <title>Coralsnake Venomics: Analyses of Venom Gland Transcriptomes and Proteomes of Six Brazilian Taxa.</title>
        <authorList>
            <person name="Aird S.D."/>
            <person name="Jorge da Silva N."/>
            <person name="Qiu L."/>
            <person name="Villar-Briones A."/>
            <person name="Aparecida-Saddi V."/>
            <person name="Campos-Telles M.P."/>
            <person name="Grau M."/>
            <person name="Mikheyev A.S."/>
        </authorList>
    </citation>
    <scope>NUCLEOTIDE SEQUENCE</scope>
    <source>
        <tissue evidence="1">Venom_gland</tissue>
    </source>
</reference>
<sequence>MGNVLNRAEKNTCRQRDPKMEDINSNSILNQHSIFILLFFFPLKPQLFHQASEFSALPRQFRLQNRCLSRKCLEVMRSLREQSSVVLSVAQSASHRSDEGGSFAAAVFRK</sequence>